<dbReference type="Proteomes" id="UP000887565">
    <property type="component" value="Unplaced"/>
</dbReference>
<evidence type="ECO:0000313" key="1">
    <source>
        <dbReference type="Proteomes" id="UP000887565"/>
    </source>
</evidence>
<keyword evidence="1" id="KW-1185">Reference proteome</keyword>
<reference evidence="2" key="1">
    <citation type="submission" date="2022-11" db="UniProtKB">
        <authorList>
            <consortium name="WormBaseParasite"/>
        </authorList>
    </citation>
    <scope>IDENTIFICATION</scope>
</reference>
<proteinExistence type="predicted"/>
<dbReference type="AlphaFoldDB" id="A0A915JWF1"/>
<evidence type="ECO:0000313" key="2">
    <source>
        <dbReference type="WBParaSite" id="nRc.2.0.1.t30408-RA"/>
    </source>
</evidence>
<accession>A0A915JWF1</accession>
<organism evidence="1 2">
    <name type="scientific">Romanomermis culicivorax</name>
    <name type="common">Nematode worm</name>
    <dbReference type="NCBI Taxonomy" id="13658"/>
    <lineage>
        <taxon>Eukaryota</taxon>
        <taxon>Metazoa</taxon>
        <taxon>Ecdysozoa</taxon>
        <taxon>Nematoda</taxon>
        <taxon>Enoplea</taxon>
        <taxon>Dorylaimia</taxon>
        <taxon>Mermithida</taxon>
        <taxon>Mermithoidea</taxon>
        <taxon>Mermithidae</taxon>
        <taxon>Romanomermis</taxon>
    </lineage>
</organism>
<dbReference type="WBParaSite" id="nRc.2.0.1.t30408-RA">
    <property type="protein sequence ID" value="nRc.2.0.1.t30408-RA"/>
    <property type="gene ID" value="nRc.2.0.1.g30408"/>
</dbReference>
<name>A0A915JWF1_ROMCU</name>
<protein>
    <submittedName>
        <fullName evidence="2">Uncharacterized protein</fullName>
    </submittedName>
</protein>
<sequence>SSQRQFARRSRLANFHRFGHQNRQQRLYGRGIFIMGRFRPQ</sequence>